<comment type="caution">
    <text evidence="2">The sequence shown here is derived from an EMBL/GenBank/DDBJ whole genome shotgun (WGS) entry which is preliminary data.</text>
</comment>
<evidence type="ECO:0000313" key="1">
    <source>
        <dbReference type="EMBL" id="KAF3886032.1"/>
    </source>
</evidence>
<dbReference type="Proteomes" id="UP000029738">
    <property type="component" value="Unassembled WGS sequence"/>
</dbReference>
<feature type="non-terminal residue" evidence="2">
    <location>
        <position position="92"/>
    </location>
</feature>
<organism evidence="2">
    <name type="scientific">Tolypothrix bouteillei VB521301</name>
    <dbReference type="NCBI Taxonomy" id="1479485"/>
    <lineage>
        <taxon>Bacteria</taxon>
        <taxon>Bacillati</taxon>
        <taxon>Cyanobacteriota</taxon>
        <taxon>Cyanophyceae</taxon>
        <taxon>Nostocales</taxon>
        <taxon>Tolypothrichaceae</taxon>
        <taxon>Tolypothrix</taxon>
    </lineage>
</organism>
<sequence length="92" mass="10847">MHFNFLDATSLVLQGSEFANECLLTLDDGSIWTFSFRAWGEYLFEWANQNEWMQQFGNFNETAFAFYCDQTIKDYRQWADIAFAAIKQKCSI</sequence>
<protein>
    <submittedName>
        <fullName evidence="2">Uncharacterized protein</fullName>
    </submittedName>
</protein>
<dbReference type="OrthoDB" id="9918465at2"/>
<accession>A0A0C1N636</accession>
<reference evidence="2" key="1">
    <citation type="journal article" date="2015" name="Genome Announc.">
        <title>Draft Genome Sequence of Tolypothrix boutellei Strain VB521301.</title>
        <authorList>
            <person name="Chandrababunaidu M.M."/>
            <person name="Singh D."/>
            <person name="Sen D."/>
            <person name="Bhan S."/>
            <person name="Das S."/>
            <person name="Gupta A."/>
            <person name="Adhikary S.P."/>
            <person name="Tripathy S."/>
        </authorList>
    </citation>
    <scope>NUCLEOTIDE SEQUENCE</scope>
    <source>
        <strain evidence="2">VB521301</strain>
    </source>
</reference>
<dbReference type="EMBL" id="JHEG02000048">
    <property type="protein sequence ID" value="KIE10112.1"/>
    <property type="molecule type" value="Genomic_DNA"/>
</dbReference>
<proteinExistence type="predicted"/>
<evidence type="ECO:0000313" key="3">
    <source>
        <dbReference type="Proteomes" id="UP000029738"/>
    </source>
</evidence>
<reference evidence="1" key="2">
    <citation type="submission" date="2019-11" db="EMBL/GenBank/DDBJ databases">
        <title>Improved Assembly of Tolypothrix boutellei genome.</title>
        <authorList>
            <person name="Sarangi A.N."/>
            <person name="Mukherjee M."/>
            <person name="Ghosh S."/>
            <person name="Singh D."/>
            <person name="Das A."/>
            <person name="Kant S."/>
            <person name="Prusty A."/>
            <person name="Tripathy S."/>
        </authorList>
    </citation>
    <scope>NUCLEOTIDE SEQUENCE</scope>
    <source>
        <strain evidence="1">VB521301</strain>
    </source>
</reference>
<dbReference type="EMBL" id="JHEG04000001">
    <property type="protein sequence ID" value="KAF3886032.1"/>
    <property type="molecule type" value="Genomic_DNA"/>
</dbReference>
<name>A0A0C1N636_9CYAN</name>
<dbReference type="AlphaFoldDB" id="A0A0C1N636"/>
<dbReference type="RefSeq" id="WP_038092133.1">
    <property type="nucleotide sequence ID" value="NZ_JHEG04000001.1"/>
</dbReference>
<keyword evidence="3" id="KW-1185">Reference proteome</keyword>
<gene>
    <name evidence="2" type="ORF">DA73_0215840</name>
    <name evidence="1" type="ORF">DA73_0400011540</name>
</gene>
<evidence type="ECO:0000313" key="2">
    <source>
        <dbReference type="EMBL" id="KIE10112.1"/>
    </source>
</evidence>